<dbReference type="Pfam" id="PF04014">
    <property type="entry name" value="MazE_antitoxin"/>
    <property type="match status" value="1"/>
</dbReference>
<dbReference type="PROSITE" id="PS51740">
    <property type="entry name" value="SPOVT_ABRB"/>
    <property type="match status" value="1"/>
</dbReference>
<feature type="domain" description="SpoVT-AbrB" evidence="2">
    <location>
        <begin position="1"/>
        <end position="44"/>
    </location>
</feature>
<dbReference type="Proteomes" id="UP000626210">
    <property type="component" value="Unassembled WGS sequence"/>
</dbReference>
<proteinExistence type="predicted"/>
<organism evidence="3 4">
    <name type="scientific">Pseudorhodoferax aquiterrae</name>
    <dbReference type="NCBI Taxonomy" id="747304"/>
    <lineage>
        <taxon>Bacteria</taxon>
        <taxon>Pseudomonadati</taxon>
        <taxon>Pseudomonadota</taxon>
        <taxon>Betaproteobacteria</taxon>
        <taxon>Burkholderiales</taxon>
        <taxon>Comamonadaceae</taxon>
    </lineage>
</organism>
<name>A0ABQ3GA13_9BURK</name>
<keyword evidence="1" id="KW-0238">DNA-binding</keyword>
<dbReference type="SUPFAM" id="SSF89447">
    <property type="entry name" value="AbrB/MazE/MraZ-like"/>
    <property type="match status" value="1"/>
</dbReference>
<evidence type="ECO:0000313" key="4">
    <source>
        <dbReference type="Proteomes" id="UP000626210"/>
    </source>
</evidence>
<dbReference type="RefSeq" id="WP_189689933.1">
    <property type="nucleotide sequence ID" value="NZ_BMYK01000025.1"/>
</dbReference>
<accession>A0ABQ3GA13</accession>
<evidence type="ECO:0000259" key="2">
    <source>
        <dbReference type="PROSITE" id="PS51740"/>
    </source>
</evidence>
<reference evidence="4" key="1">
    <citation type="journal article" date="2019" name="Int. J. Syst. Evol. Microbiol.">
        <title>The Global Catalogue of Microorganisms (GCM) 10K type strain sequencing project: providing services to taxonomists for standard genome sequencing and annotation.</title>
        <authorList>
            <consortium name="The Broad Institute Genomics Platform"/>
            <consortium name="The Broad Institute Genome Sequencing Center for Infectious Disease"/>
            <person name="Wu L."/>
            <person name="Ma J."/>
        </authorList>
    </citation>
    <scope>NUCLEOTIDE SEQUENCE [LARGE SCALE GENOMIC DNA]</scope>
    <source>
        <strain evidence="4">KCTC 23314</strain>
    </source>
</reference>
<sequence length="79" mass="8869">MKITSKGQVTIPQAVREQAGLHPHHEVEFEVRPNGDVLLRRVQPRMSPVRAAFQAVRGSATAAQFKGMGTDEFMRWLRG</sequence>
<dbReference type="SMART" id="SM00966">
    <property type="entry name" value="SpoVT_AbrB"/>
    <property type="match status" value="1"/>
</dbReference>
<evidence type="ECO:0000256" key="1">
    <source>
        <dbReference type="PROSITE-ProRule" id="PRU01076"/>
    </source>
</evidence>
<dbReference type="EMBL" id="BMYK01000025">
    <property type="protein sequence ID" value="GHC98130.1"/>
    <property type="molecule type" value="Genomic_DNA"/>
</dbReference>
<dbReference type="InterPro" id="IPR007159">
    <property type="entry name" value="SpoVT-AbrB_dom"/>
</dbReference>
<dbReference type="Gene3D" id="2.10.260.10">
    <property type="match status" value="1"/>
</dbReference>
<evidence type="ECO:0000313" key="3">
    <source>
        <dbReference type="EMBL" id="GHC98130.1"/>
    </source>
</evidence>
<comment type="caution">
    <text evidence="3">The sequence shown here is derived from an EMBL/GenBank/DDBJ whole genome shotgun (WGS) entry which is preliminary data.</text>
</comment>
<protein>
    <submittedName>
        <fullName evidence="3">AbrB family transcriptional regulator</fullName>
    </submittedName>
</protein>
<dbReference type="NCBIfam" id="TIGR01439">
    <property type="entry name" value="lp_hng_hel_AbrB"/>
    <property type="match status" value="1"/>
</dbReference>
<gene>
    <name evidence="3" type="ORF">GCM10007320_53560</name>
</gene>
<dbReference type="InterPro" id="IPR037914">
    <property type="entry name" value="SpoVT-AbrB_sf"/>
</dbReference>
<keyword evidence="4" id="KW-1185">Reference proteome</keyword>